<feature type="compositionally biased region" description="Low complexity" evidence="1">
    <location>
        <begin position="273"/>
        <end position="282"/>
    </location>
</feature>
<dbReference type="EMBL" id="CP009215">
    <property type="protein sequence ID" value="AIL96436.1"/>
    <property type="molecule type" value="Genomic_DNA"/>
</dbReference>
<dbReference type="KEGG" id="cuv:CUREI_03220"/>
<dbReference type="KEGG" id="cuv:CUREI_11750"/>
<sequence length="354" mass="36415">MPIYHQGRKVKDVFHQGRKVKEIWHMGRLIYAASRIRGFEGFIDQMDFRMAAASLTATTATVPVRSSKRSELHMVAGSDSALTVTQGGRRALRMEVRGGMVYAESTSPSGQRVILSAPWTGGMHAVALLTDLDGLTSYKVTLLIDGVQVATTVNSGGIFNSQDVFTPGYASVAATNTAAWGFRGGQADSPDWIAETLRPGFVSWRTVSPSIQLLVPGGEVSAWAYSGGQGGQGGGTDRAGKKGAPGNGAPVSGFTLDMLPNVTVGEGGKRGRGSSISSSGNVGVPGGPTTIGGWFTTATATTRPTPQAWGSTYTGTIPGEGGAGGSSGNKTASGYGGDGSSGEPGGLVIARRWP</sequence>
<evidence type="ECO:0000313" key="3">
    <source>
        <dbReference type="EMBL" id="AIL97842.1"/>
    </source>
</evidence>
<evidence type="ECO:0000313" key="4">
    <source>
        <dbReference type="Proteomes" id="UP000028939"/>
    </source>
</evidence>
<accession>A0A077HT57</accession>
<dbReference type="STRING" id="401472.CUREI_03220"/>
<feature type="compositionally biased region" description="Gly residues" evidence="1">
    <location>
        <begin position="227"/>
        <end position="237"/>
    </location>
</feature>
<dbReference type="Proteomes" id="UP000028939">
    <property type="component" value="Plasmid unnamed"/>
</dbReference>
<protein>
    <submittedName>
        <fullName evidence="3">Uncharacterized protein</fullName>
    </submittedName>
</protein>
<dbReference type="HOGENOM" id="CLU_782367_0_0_11"/>
<feature type="compositionally biased region" description="Low complexity" evidence="1">
    <location>
        <begin position="291"/>
        <end position="308"/>
    </location>
</feature>
<feature type="region of interest" description="Disordered" evidence="1">
    <location>
        <begin position="226"/>
        <end position="354"/>
    </location>
</feature>
<reference evidence="3 4" key="1">
    <citation type="submission" date="2014-08" db="EMBL/GenBank/DDBJ databases">
        <title>Complete genome sequence of Corynebacterium ureicelerivorans DSM 45051, a lipophilic and urea-splitting isolate from a blood culture of a septicaemia patient.</title>
        <authorList>
            <person name="Tippelt A."/>
            <person name="Albersmeier A."/>
            <person name="Brinkrolf K."/>
            <person name="Ruckert C."/>
            <person name="Tauch A."/>
        </authorList>
    </citation>
    <scope>NUCLEOTIDE SEQUENCE [LARGE SCALE GENOMIC DNA]</scope>
    <source>
        <strain evidence="3 4">IMMIB RIV-2301</strain>
        <plasmid evidence="4">Plasmid unnamed</plasmid>
        <plasmid evidence="3">unnamed</plasmid>
    </source>
</reference>
<dbReference type="AlphaFoldDB" id="A0A077HT57"/>
<keyword evidence="4" id="KW-1185">Reference proteome</keyword>
<dbReference type="EMBL" id="CP009216">
    <property type="protein sequence ID" value="AIL97842.1"/>
    <property type="molecule type" value="Genomic_DNA"/>
</dbReference>
<keyword evidence="3" id="KW-0614">Plasmid</keyword>
<feature type="compositionally biased region" description="Gly residues" evidence="1">
    <location>
        <begin position="334"/>
        <end position="345"/>
    </location>
</feature>
<evidence type="ECO:0000256" key="1">
    <source>
        <dbReference type="SAM" id="MobiDB-lite"/>
    </source>
</evidence>
<organism evidence="3 4">
    <name type="scientific">Corynebacterium ureicelerivorans</name>
    <dbReference type="NCBI Taxonomy" id="401472"/>
    <lineage>
        <taxon>Bacteria</taxon>
        <taxon>Bacillati</taxon>
        <taxon>Actinomycetota</taxon>
        <taxon>Actinomycetes</taxon>
        <taxon>Mycobacteriales</taxon>
        <taxon>Corynebacteriaceae</taxon>
        <taxon>Corynebacterium</taxon>
    </lineage>
</organism>
<feature type="compositionally biased region" description="Gly residues" evidence="1">
    <location>
        <begin position="318"/>
        <end position="327"/>
    </location>
</feature>
<evidence type="ECO:0000313" key="2">
    <source>
        <dbReference type="EMBL" id="AIL96436.1"/>
    </source>
</evidence>
<name>A0A077HT57_9CORY</name>
<gene>
    <name evidence="2" type="ORF">CUREI_03220</name>
    <name evidence="3" type="ORF">CUREI_11750</name>
</gene>
<dbReference type="Proteomes" id="UP000028939">
    <property type="component" value="Chromosome"/>
</dbReference>
<geneLocation type="plasmid" evidence="3">
    <name>unnamed</name>
</geneLocation>
<proteinExistence type="predicted"/>